<accession>A0A557SUI1</accession>
<dbReference type="Proteomes" id="UP000315289">
    <property type="component" value="Unassembled WGS sequence"/>
</dbReference>
<proteinExistence type="predicted"/>
<dbReference type="EMBL" id="VOAH01000009">
    <property type="protein sequence ID" value="TVP40252.1"/>
    <property type="molecule type" value="Genomic_DNA"/>
</dbReference>
<dbReference type="AlphaFoldDB" id="A0A557SUI1"/>
<keyword evidence="2" id="KW-1185">Reference proteome</keyword>
<reference evidence="1 2" key="1">
    <citation type="journal article" date="2019" name="Front. Microbiol.">
        <title>Ammonia Oxidation by the Arctic Terrestrial Thaumarchaeote Candidatus Nitrosocosmicus arcticus Is Stimulated by Increasing Temperatures.</title>
        <authorList>
            <person name="Alves R.J.E."/>
            <person name="Kerou M."/>
            <person name="Zappe A."/>
            <person name="Bittner R."/>
            <person name="Abby S.S."/>
            <person name="Schmidt H.A."/>
            <person name="Pfeifer K."/>
            <person name="Schleper C."/>
        </authorList>
    </citation>
    <scope>NUCLEOTIDE SEQUENCE [LARGE SCALE GENOMIC DNA]</scope>
    <source>
        <strain evidence="1 2">Kfb</strain>
    </source>
</reference>
<name>A0A557SUI1_9ARCH</name>
<sequence length="78" mass="8889">MSMGQNNRRWHHVLVWVLGKNVVTRTIDKDDGAFDAINAAIELRNSFQNLKYKMISDRKIDGINLDFNIKCGIITSPA</sequence>
<gene>
    <name evidence="1" type="ORF">NARC_90158</name>
</gene>
<organism evidence="1 2">
    <name type="scientific">Candidatus Nitrosocosmicus arcticus</name>
    <dbReference type="NCBI Taxonomy" id="2035267"/>
    <lineage>
        <taxon>Archaea</taxon>
        <taxon>Nitrososphaerota</taxon>
        <taxon>Nitrososphaeria</taxon>
        <taxon>Nitrososphaerales</taxon>
        <taxon>Nitrososphaeraceae</taxon>
        <taxon>Candidatus Nitrosocosmicus</taxon>
    </lineage>
</organism>
<evidence type="ECO:0000313" key="1">
    <source>
        <dbReference type="EMBL" id="TVP40252.1"/>
    </source>
</evidence>
<evidence type="ECO:0000313" key="2">
    <source>
        <dbReference type="Proteomes" id="UP000315289"/>
    </source>
</evidence>
<protein>
    <submittedName>
        <fullName evidence="1">Uncharacterized protein</fullName>
    </submittedName>
</protein>
<comment type="caution">
    <text evidence="1">The sequence shown here is derived from an EMBL/GenBank/DDBJ whole genome shotgun (WGS) entry which is preliminary data.</text>
</comment>